<dbReference type="Gene3D" id="3.40.50.720">
    <property type="entry name" value="NAD(P)-binding Rossmann-like Domain"/>
    <property type="match status" value="1"/>
</dbReference>
<evidence type="ECO:0000313" key="2">
    <source>
        <dbReference type="EMBL" id="KAJ7366714.1"/>
    </source>
</evidence>
<evidence type="ECO:0000256" key="1">
    <source>
        <dbReference type="ARBA" id="ARBA00023002"/>
    </source>
</evidence>
<reference evidence="2" key="1">
    <citation type="submission" date="2023-03" db="EMBL/GenBank/DDBJ databases">
        <title>Massive genome expansion in bonnet fungi (Mycena s.s.) driven by repeated elements and novel gene families across ecological guilds.</title>
        <authorList>
            <consortium name="Lawrence Berkeley National Laboratory"/>
            <person name="Harder C.B."/>
            <person name="Miyauchi S."/>
            <person name="Viragh M."/>
            <person name="Kuo A."/>
            <person name="Thoen E."/>
            <person name="Andreopoulos B."/>
            <person name="Lu D."/>
            <person name="Skrede I."/>
            <person name="Drula E."/>
            <person name="Henrissat B."/>
            <person name="Morin E."/>
            <person name="Kohler A."/>
            <person name="Barry K."/>
            <person name="LaButti K."/>
            <person name="Morin E."/>
            <person name="Salamov A."/>
            <person name="Lipzen A."/>
            <person name="Mereny Z."/>
            <person name="Hegedus B."/>
            <person name="Baldrian P."/>
            <person name="Stursova M."/>
            <person name="Weitz H."/>
            <person name="Taylor A."/>
            <person name="Grigoriev I.V."/>
            <person name="Nagy L.G."/>
            <person name="Martin F."/>
            <person name="Kauserud H."/>
        </authorList>
    </citation>
    <scope>NUCLEOTIDE SEQUENCE</scope>
    <source>
        <strain evidence="2">CBHHK002</strain>
    </source>
</reference>
<evidence type="ECO:0008006" key="4">
    <source>
        <dbReference type="Google" id="ProtNLM"/>
    </source>
</evidence>
<dbReference type="PANTHER" id="PTHR43157">
    <property type="entry name" value="PHOSPHATIDYLINOSITOL-GLYCAN BIOSYNTHESIS CLASS F PROTEIN-RELATED"/>
    <property type="match status" value="1"/>
</dbReference>
<dbReference type="InterPro" id="IPR036291">
    <property type="entry name" value="NAD(P)-bd_dom_sf"/>
</dbReference>
<dbReference type="Pfam" id="PF00106">
    <property type="entry name" value="adh_short"/>
    <property type="match status" value="1"/>
</dbReference>
<dbReference type="SUPFAM" id="SSF51735">
    <property type="entry name" value="NAD(P)-binding Rossmann-fold domains"/>
    <property type="match status" value="1"/>
</dbReference>
<dbReference type="GO" id="GO:0016491">
    <property type="term" value="F:oxidoreductase activity"/>
    <property type="evidence" value="ECO:0007669"/>
    <property type="project" value="UniProtKB-KW"/>
</dbReference>
<organism evidence="2 3">
    <name type="scientific">Mycena albidolilacea</name>
    <dbReference type="NCBI Taxonomy" id="1033008"/>
    <lineage>
        <taxon>Eukaryota</taxon>
        <taxon>Fungi</taxon>
        <taxon>Dikarya</taxon>
        <taxon>Basidiomycota</taxon>
        <taxon>Agaricomycotina</taxon>
        <taxon>Agaricomycetes</taxon>
        <taxon>Agaricomycetidae</taxon>
        <taxon>Agaricales</taxon>
        <taxon>Marasmiineae</taxon>
        <taxon>Mycenaceae</taxon>
        <taxon>Mycena</taxon>
    </lineage>
</organism>
<comment type="caution">
    <text evidence="2">The sequence shown here is derived from an EMBL/GenBank/DDBJ whole genome shotgun (WGS) entry which is preliminary data.</text>
</comment>
<protein>
    <recommendedName>
        <fullName evidence="4">NAD(P)-binding protein</fullName>
    </recommendedName>
</protein>
<evidence type="ECO:0000313" key="3">
    <source>
        <dbReference type="Proteomes" id="UP001218218"/>
    </source>
</evidence>
<proteinExistence type="predicted"/>
<dbReference type="EMBL" id="JARIHO010000002">
    <property type="protein sequence ID" value="KAJ7366714.1"/>
    <property type="molecule type" value="Genomic_DNA"/>
</dbReference>
<dbReference type="Proteomes" id="UP001218218">
    <property type="component" value="Unassembled WGS sequence"/>
</dbReference>
<keyword evidence="3" id="KW-1185">Reference proteome</keyword>
<name>A0AAD7AS26_9AGAR</name>
<gene>
    <name evidence="2" type="ORF">DFH08DRAFT_835240</name>
</gene>
<dbReference type="PANTHER" id="PTHR43157:SF31">
    <property type="entry name" value="PHOSPHATIDYLINOSITOL-GLYCAN BIOSYNTHESIS CLASS F PROTEIN"/>
    <property type="match status" value="1"/>
</dbReference>
<dbReference type="InterPro" id="IPR002347">
    <property type="entry name" value="SDR_fam"/>
</dbReference>
<accession>A0AAD7AS26</accession>
<keyword evidence="1" id="KW-0560">Oxidoreductase</keyword>
<dbReference type="AlphaFoldDB" id="A0AAD7AS26"/>
<sequence>MAKFSMLNFIRTQRAKPPPVEQVDLTGKTVIVIGANAGLGFETTKHFASMNPGRLILACRSESKGNAALERIKAETGCKTAELWIVDLTEFASVRRFADRFEQEGGRLDILVANAAVMLGKYEETKDKWDTCLQVNCLAMPLLSLLLLPHMVRTGSQYSTVPRIVVVASDVHYWASIEKRVLETPNVLTTLGSKEYCTPNVMGDKRYFLTKMLNILFVRALNDRIEASTPLVVNAVNPGYCYSNIRQSFSGAQAVVDYLMEKSVALPTEAGSRQLVWAAIGDNSSPNKFRGEYITLWRKVDEVSDYILTPEGGKLQDRIWNELIEILGKVDPRVSSTIETYLRPGPN</sequence>
<dbReference type="PRINTS" id="PR00081">
    <property type="entry name" value="GDHRDH"/>
</dbReference>